<proteinExistence type="predicted"/>
<dbReference type="Proteomes" id="UP000586827">
    <property type="component" value="Unassembled WGS sequence"/>
</dbReference>
<sequence>MLEVPTALGYLRSDISGIRQPWDDTHIRSLARRLGYTFAKTVVFGAHTDHPLQRLVNVAKATDVDAVVVPSLEHFGGELPDELVAVADVITVSPEQTFARWISRPMQPPMRVGDGHAEG</sequence>
<dbReference type="RefSeq" id="WP_067525113.1">
    <property type="nucleotide sequence ID" value="NZ_JABELX010000008.1"/>
</dbReference>
<dbReference type="AlphaFoldDB" id="A0A849C857"/>
<organism evidence="1 2">
    <name type="scientific">Nocardia uniformis</name>
    <dbReference type="NCBI Taxonomy" id="53432"/>
    <lineage>
        <taxon>Bacteria</taxon>
        <taxon>Bacillati</taxon>
        <taxon>Actinomycetota</taxon>
        <taxon>Actinomycetes</taxon>
        <taxon>Mycobacteriales</taxon>
        <taxon>Nocardiaceae</taxon>
        <taxon>Nocardia</taxon>
    </lineage>
</organism>
<protein>
    <submittedName>
        <fullName evidence="1">Uncharacterized protein</fullName>
    </submittedName>
</protein>
<comment type="caution">
    <text evidence="1">The sequence shown here is derived from an EMBL/GenBank/DDBJ whole genome shotgun (WGS) entry which is preliminary data.</text>
</comment>
<evidence type="ECO:0000313" key="1">
    <source>
        <dbReference type="EMBL" id="NNH72550.1"/>
    </source>
</evidence>
<dbReference type="EMBL" id="JABELX010000008">
    <property type="protein sequence ID" value="NNH72550.1"/>
    <property type="molecule type" value="Genomic_DNA"/>
</dbReference>
<gene>
    <name evidence="1" type="ORF">HLB23_22265</name>
</gene>
<reference evidence="1 2" key="1">
    <citation type="submission" date="2020-05" db="EMBL/GenBank/DDBJ databases">
        <title>MicrobeNet Type strains.</title>
        <authorList>
            <person name="Nicholson A.C."/>
        </authorList>
    </citation>
    <scope>NUCLEOTIDE SEQUENCE [LARGE SCALE GENOMIC DNA]</scope>
    <source>
        <strain evidence="1 2">JCM 3224</strain>
    </source>
</reference>
<name>A0A849C857_9NOCA</name>
<keyword evidence="2" id="KW-1185">Reference proteome</keyword>
<accession>A0A849C857</accession>
<evidence type="ECO:0000313" key="2">
    <source>
        <dbReference type="Proteomes" id="UP000586827"/>
    </source>
</evidence>